<proteinExistence type="predicted"/>
<dbReference type="InterPro" id="IPR002035">
    <property type="entry name" value="VWF_A"/>
</dbReference>
<dbReference type="Pfam" id="PF01661">
    <property type="entry name" value="Macro"/>
    <property type="match status" value="1"/>
</dbReference>
<dbReference type="EnsemblBacteria" id="BAD01962">
    <property type="protein sequence ID" value="BAD01962"/>
    <property type="gene ID" value="BAD01962"/>
</dbReference>
<name>Q6ZED8_SYNY3</name>
<keyword evidence="3" id="KW-0614">Plasmid</keyword>
<evidence type="ECO:0000313" key="3">
    <source>
        <dbReference type="EMBL" id="BAD01962.1"/>
    </source>
</evidence>
<dbReference type="Proteomes" id="UP000001425">
    <property type="component" value="Plasmid pSYSA"/>
</dbReference>
<sequence>MNTPQVSFIPLKNAVCSERAVTLDLIIRITPPSPPAMDQPRPSLNLGFVIDRSGSMEGHNKITYARQAVCYAIDQLSPGDHLSVTIFDDQVQTLIPSTLVKDKAQFKRLVQGINPGGCTDLHGGWLQGGIQVSQNLSAELNRIILLSDGLANRGETNPDIIATDVHGLAQRGASTTTLGLGDDYNEDLLEAMARSGDGNYYYVADAEQLPTIFERELQGLAATYGNGVTLTATSQAGVQVLDLLNDFELDNQGRYQLPNLIYGDSIDVVVRLKVPAIKEEQILGTVTLSWLDGERQKQTLMVNLQLPVLTKVEFEALPSNQEVQQQVALMMSARAKKEAMERVDRGDYGGAGQVLQEARAEIVGANLPMSAPEAAALEDLEQKLNQREYKSYRKMASAQNYRRNYQRSAGHSDLRYAFQKGPRLGDITKEKAEAIVNSTDRNLSNSGALSRAIHQAAGPELLQACQDLQGCTVGGAKLTPGFNLRANWVIHTVAPKWKGGNQGEEELLVSCYQNCLQLAVSQSIRSLAFPAIACGAMGFPPEIAARIALETVSNFLLSNMAIGSVAFICADKETLQYYQEAFQRVVAW</sequence>
<dbReference type="SUPFAM" id="SSF53300">
    <property type="entry name" value="vWA-like"/>
    <property type="match status" value="1"/>
</dbReference>
<keyword evidence="4" id="KW-1185">Reference proteome</keyword>
<dbReference type="InterPro" id="IPR043472">
    <property type="entry name" value="Macro_dom-like"/>
</dbReference>
<organism evidence="3 4">
    <name type="scientific">Synechocystis sp. (strain ATCC 27184 / PCC 6803 / Kazusa)</name>
    <dbReference type="NCBI Taxonomy" id="1111708"/>
    <lineage>
        <taxon>Bacteria</taxon>
        <taxon>Bacillati</taxon>
        <taxon>Cyanobacteriota</taxon>
        <taxon>Cyanophyceae</taxon>
        <taxon>Synechococcales</taxon>
        <taxon>Merismopediaceae</taxon>
        <taxon>Synechocystis</taxon>
    </lineage>
</organism>
<dbReference type="Pfam" id="PF00092">
    <property type="entry name" value="VWA"/>
    <property type="match status" value="1"/>
</dbReference>
<dbReference type="InterPro" id="IPR036465">
    <property type="entry name" value="vWFA_dom_sf"/>
</dbReference>
<dbReference type="PhylomeDB" id="Q6ZED8"/>
<dbReference type="SUPFAM" id="SSF52949">
    <property type="entry name" value="Macro domain-like"/>
    <property type="match status" value="1"/>
</dbReference>
<dbReference type="PROSITE" id="PS50234">
    <property type="entry name" value="VWFA"/>
    <property type="match status" value="1"/>
</dbReference>
<dbReference type="PANTHER" id="PTHR11106">
    <property type="entry name" value="GANGLIOSIDE INDUCED DIFFERENTIATION ASSOCIATED PROTEIN 2-RELATED"/>
    <property type="match status" value="1"/>
</dbReference>
<geneLocation type="plasmid" evidence="3 4">
    <name>pSYSA</name>
</geneLocation>
<protein>
    <submittedName>
        <fullName evidence="3">Slr7060 protein</fullName>
    </submittedName>
</protein>
<dbReference type="SMART" id="SM00506">
    <property type="entry name" value="A1pp"/>
    <property type="match status" value="1"/>
</dbReference>
<reference evidence="3 4" key="1">
    <citation type="journal article" date="2003" name="DNA Res.">
        <title>Structural analysis of four large plasmids harboring in a unicellular cyanobacterium, Synechocystis sp. PCC 6803.</title>
        <authorList>
            <person name="Kaneko T."/>
            <person name="Nakamura Y."/>
            <person name="Sasamoto S."/>
            <person name="Watanabe A."/>
            <person name="Kohara M."/>
            <person name="Matsumoto M."/>
            <person name="Shimpo S."/>
            <person name="Yamada M."/>
            <person name="Tabata S."/>
        </authorList>
    </citation>
    <scope>NUCLEOTIDE SEQUENCE [LARGE SCALE GENOMIC DNA]</scope>
    <source>
        <strain evidence="4">ATCC 27184 / PCC 6803 / Kazusa</strain>
    </source>
</reference>
<accession>Q6ZED8</accession>
<feature type="domain" description="Macro" evidence="2">
    <location>
        <begin position="407"/>
        <end position="586"/>
    </location>
</feature>
<feature type="domain" description="VWFA" evidence="1">
    <location>
        <begin position="45"/>
        <end position="217"/>
    </location>
</feature>
<dbReference type="Gene3D" id="3.40.220.10">
    <property type="entry name" value="Leucine Aminopeptidase, subunit E, domain 1"/>
    <property type="match status" value="1"/>
</dbReference>
<evidence type="ECO:0000259" key="2">
    <source>
        <dbReference type="PROSITE" id="PS51154"/>
    </source>
</evidence>
<gene>
    <name evidence="3" type="ordered locus">slr7060</name>
</gene>
<dbReference type="InterPro" id="IPR002589">
    <property type="entry name" value="Macro_dom"/>
</dbReference>
<dbReference type="AlphaFoldDB" id="Q6ZED8"/>
<evidence type="ECO:0000313" key="4">
    <source>
        <dbReference type="Proteomes" id="UP000001425"/>
    </source>
</evidence>
<dbReference type="PROSITE" id="PS51154">
    <property type="entry name" value="MACRO"/>
    <property type="match status" value="1"/>
</dbReference>
<dbReference type="EMBL" id="AP004311">
    <property type="protein sequence ID" value="BAD01962.1"/>
    <property type="molecule type" value="Genomic_DNA"/>
</dbReference>
<dbReference type="Gene3D" id="3.40.50.410">
    <property type="entry name" value="von Willebrand factor, type A domain"/>
    <property type="match status" value="1"/>
</dbReference>
<dbReference type="KEGG" id="syn:slr7060"/>
<dbReference type="PANTHER" id="PTHR11106:SF27">
    <property type="entry name" value="MACRO DOMAIN-CONTAINING PROTEIN"/>
    <property type="match status" value="1"/>
</dbReference>
<dbReference type="InParanoid" id="Q6ZED8"/>
<evidence type="ECO:0000259" key="1">
    <source>
        <dbReference type="PROSITE" id="PS50234"/>
    </source>
</evidence>
<dbReference type="SMART" id="SM00327">
    <property type="entry name" value="VWA"/>
    <property type="match status" value="1"/>
</dbReference>